<evidence type="ECO:0000256" key="16">
    <source>
        <dbReference type="ARBA" id="ARBA00067352"/>
    </source>
</evidence>
<dbReference type="EMBL" id="VWPU01006600">
    <property type="protein sequence ID" value="NXY56807.1"/>
    <property type="molecule type" value="Genomic_DNA"/>
</dbReference>
<evidence type="ECO:0000256" key="3">
    <source>
        <dbReference type="ARBA" id="ARBA00004906"/>
    </source>
</evidence>
<dbReference type="EC" id="2.3.2.27" evidence="4"/>
<feature type="non-terminal residue" evidence="22">
    <location>
        <position position="393"/>
    </location>
</feature>
<accession>A0A7L4KV61</accession>
<feature type="non-terminal residue" evidence="22">
    <location>
        <position position="1"/>
    </location>
</feature>
<keyword evidence="5" id="KW-0808">Transferase</keyword>
<keyword evidence="6 20" id="KW-0812">Transmembrane</keyword>
<dbReference type="SUPFAM" id="SSF57850">
    <property type="entry name" value="RING/U-box"/>
    <property type="match status" value="1"/>
</dbReference>
<feature type="transmembrane region" description="Helical" evidence="20">
    <location>
        <begin position="160"/>
        <end position="183"/>
    </location>
</feature>
<evidence type="ECO:0000256" key="20">
    <source>
        <dbReference type="SAM" id="Phobius"/>
    </source>
</evidence>
<evidence type="ECO:0000256" key="2">
    <source>
        <dbReference type="ARBA" id="ARBA00004477"/>
    </source>
</evidence>
<keyword evidence="13 20" id="KW-0472">Membrane</keyword>
<protein>
    <recommendedName>
        <fullName evidence="16">E3 ubiquitin-protein ligase RNF26</fullName>
        <ecNumber evidence="4">2.3.2.27</ecNumber>
    </recommendedName>
    <alternativeName>
        <fullName evidence="17">RING finger protein 26</fullName>
    </alternativeName>
</protein>
<dbReference type="InterPro" id="IPR040089">
    <property type="entry name" value="RNF26_mRING-HC-C3HC5"/>
</dbReference>
<evidence type="ECO:0000256" key="5">
    <source>
        <dbReference type="ARBA" id="ARBA00022679"/>
    </source>
</evidence>
<keyword evidence="7" id="KW-0479">Metal-binding</keyword>
<feature type="domain" description="RING-type" evidence="21">
    <location>
        <begin position="340"/>
        <end position="382"/>
    </location>
</feature>
<dbReference type="GO" id="GO:0005789">
    <property type="term" value="C:endoplasmic reticulum membrane"/>
    <property type="evidence" value="ECO:0007669"/>
    <property type="project" value="UniProtKB-SubCell"/>
</dbReference>
<keyword evidence="12 20" id="KW-1133">Transmembrane helix</keyword>
<dbReference type="GO" id="GO:0016874">
    <property type="term" value="F:ligase activity"/>
    <property type="evidence" value="ECO:0007669"/>
    <property type="project" value="UniProtKB-KW"/>
</dbReference>
<feature type="transmembrane region" description="Helical" evidence="20">
    <location>
        <begin position="189"/>
        <end position="209"/>
    </location>
</feature>
<evidence type="ECO:0000256" key="6">
    <source>
        <dbReference type="ARBA" id="ARBA00022692"/>
    </source>
</evidence>
<evidence type="ECO:0000313" key="22">
    <source>
        <dbReference type="EMBL" id="NXY56807.1"/>
    </source>
</evidence>
<keyword evidence="10" id="KW-0256">Endoplasmic reticulum</keyword>
<dbReference type="SMART" id="SM00184">
    <property type="entry name" value="RING"/>
    <property type="match status" value="1"/>
</dbReference>
<evidence type="ECO:0000256" key="15">
    <source>
        <dbReference type="ARBA" id="ARBA00063040"/>
    </source>
</evidence>
<dbReference type="GO" id="GO:0008270">
    <property type="term" value="F:zinc ion binding"/>
    <property type="evidence" value="ECO:0007669"/>
    <property type="project" value="UniProtKB-KW"/>
</dbReference>
<keyword evidence="9" id="KW-0833">Ubl conjugation pathway</keyword>
<evidence type="ECO:0000256" key="4">
    <source>
        <dbReference type="ARBA" id="ARBA00012483"/>
    </source>
</evidence>
<evidence type="ECO:0000256" key="11">
    <source>
        <dbReference type="ARBA" id="ARBA00022833"/>
    </source>
</evidence>
<evidence type="ECO:0000256" key="9">
    <source>
        <dbReference type="ARBA" id="ARBA00022786"/>
    </source>
</evidence>
<evidence type="ECO:0000256" key="7">
    <source>
        <dbReference type="ARBA" id="ARBA00022723"/>
    </source>
</evidence>
<keyword evidence="11" id="KW-0862">Zinc</keyword>
<comment type="subunit">
    <text evidence="15">Interacts with INCA1. Interacts with TMEM43, ENDOD1, TMEM33 and TMED1 to form a complex capable of modulating innate immune signaling through the cGAS-STING pathway. Interacts with UBE2J1; this interaction is important for SQSTM1 ubiquitination.</text>
</comment>
<dbReference type="Proteomes" id="UP000576729">
    <property type="component" value="Unassembled WGS sequence"/>
</dbReference>
<gene>
    <name evidence="22" type="primary">Rnf26_1</name>
    <name evidence="22" type="ORF">CALWIL_R04271</name>
</gene>
<dbReference type="GO" id="GO:0061630">
    <property type="term" value="F:ubiquitin protein ligase activity"/>
    <property type="evidence" value="ECO:0007669"/>
    <property type="project" value="UniProtKB-EC"/>
</dbReference>
<evidence type="ECO:0000256" key="8">
    <source>
        <dbReference type="ARBA" id="ARBA00022771"/>
    </source>
</evidence>
<comment type="caution">
    <text evidence="22">The sequence shown here is derived from an EMBL/GenBank/DDBJ whole genome shotgun (WGS) entry which is preliminary data.</text>
</comment>
<dbReference type="CDD" id="cd16788">
    <property type="entry name" value="mRING-HC-C3HC5_RNF26"/>
    <property type="match status" value="1"/>
</dbReference>
<evidence type="ECO:0000256" key="14">
    <source>
        <dbReference type="ARBA" id="ARBA00057605"/>
    </source>
</evidence>
<proteinExistence type="predicted"/>
<reference evidence="22 23" key="1">
    <citation type="submission" date="2019-09" db="EMBL/GenBank/DDBJ databases">
        <title>Bird 10,000 Genomes (B10K) Project - Family phase.</title>
        <authorList>
            <person name="Zhang G."/>
        </authorList>
    </citation>
    <scope>NUCLEOTIDE SEQUENCE [LARGE SCALE GENOMIC DNA]</scope>
    <source>
        <strain evidence="22">B10K-OTA-212792</strain>
        <tissue evidence="22">Blood</tissue>
    </source>
</reference>
<evidence type="ECO:0000256" key="1">
    <source>
        <dbReference type="ARBA" id="ARBA00000900"/>
    </source>
</evidence>
<evidence type="ECO:0000259" key="21">
    <source>
        <dbReference type="PROSITE" id="PS50089"/>
    </source>
</evidence>
<dbReference type="PROSITE" id="PS50089">
    <property type="entry name" value="ZF_RING_2"/>
    <property type="match status" value="1"/>
</dbReference>
<dbReference type="PANTHER" id="PTHR22696:SF1">
    <property type="entry name" value="E3 UBIQUITIN-PROTEIN LIGASE RNF26"/>
    <property type="match status" value="1"/>
</dbReference>
<dbReference type="AlphaFoldDB" id="A0A7L4KV61"/>
<keyword evidence="22" id="KW-0436">Ligase</keyword>
<evidence type="ECO:0000256" key="19">
    <source>
        <dbReference type="SAM" id="MobiDB-lite"/>
    </source>
</evidence>
<evidence type="ECO:0000313" key="23">
    <source>
        <dbReference type="Proteomes" id="UP000576729"/>
    </source>
</evidence>
<keyword evidence="8 18" id="KW-0863">Zinc-finger</keyword>
<organism evidence="22 23">
    <name type="scientific">Callaeas wilsoni</name>
    <name type="common">North Island kokako</name>
    <dbReference type="NCBI Taxonomy" id="1347786"/>
    <lineage>
        <taxon>Eukaryota</taxon>
        <taxon>Metazoa</taxon>
        <taxon>Chordata</taxon>
        <taxon>Craniata</taxon>
        <taxon>Vertebrata</taxon>
        <taxon>Euteleostomi</taxon>
        <taxon>Archelosauria</taxon>
        <taxon>Archosauria</taxon>
        <taxon>Dinosauria</taxon>
        <taxon>Saurischia</taxon>
        <taxon>Theropoda</taxon>
        <taxon>Coelurosauria</taxon>
        <taxon>Aves</taxon>
        <taxon>Neognathae</taxon>
        <taxon>Neoaves</taxon>
        <taxon>Telluraves</taxon>
        <taxon>Australaves</taxon>
        <taxon>Passeriformes</taxon>
        <taxon>Corvoidea</taxon>
        <taxon>Callaeidae</taxon>
        <taxon>Callaeas</taxon>
    </lineage>
</organism>
<name>A0A7L4KV61_9CORV</name>
<evidence type="ECO:0000256" key="10">
    <source>
        <dbReference type="ARBA" id="ARBA00022824"/>
    </source>
</evidence>
<dbReference type="InterPro" id="IPR001841">
    <property type="entry name" value="Znf_RING"/>
</dbReference>
<evidence type="ECO:0000256" key="13">
    <source>
        <dbReference type="ARBA" id="ARBA00023136"/>
    </source>
</evidence>
<dbReference type="InterPro" id="IPR013083">
    <property type="entry name" value="Znf_RING/FYVE/PHD"/>
</dbReference>
<feature type="transmembrane region" description="Helical" evidence="20">
    <location>
        <begin position="21"/>
        <end position="44"/>
    </location>
</feature>
<dbReference type="GO" id="GO:0006511">
    <property type="term" value="P:ubiquitin-dependent protein catabolic process"/>
    <property type="evidence" value="ECO:0007669"/>
    <property type="project" value="TreeGrafter"/>
</dbReference>
<dbReference type="Gene3D" id="3.30.40.10">
    <property type="entry name" value="Zinc/RING finger domain, C3HC4 (zinc finger)"/>
    <property type="match status" value="1"/>
</dbReference>
<evidence type="ECO:0000256" key="18">
    <source>
        <dbReference type="PROSITE-ProRule" id="PRU00175"/>
    </source>
</evidence>
<dbReference type="GO" id="GO:0016567">
    <property type="term" value="P:protein ubiquitination"/>
    <property type="evidence" value="ECO:0007669"/>
    <property type="project" value="TreeGrafter"/>
</dbReference>
<feature type="region of interest" description="Disordered" evidence="19">
    <location>
        <begin position="269"/>
        <end position="326"/>
    </location>
</feature>
<comment type="function">
    <text evidence="14">E3 ubiquitin-protein ligase that plays a key role in endosome organization by retaining vesicles in the perinuclear cloud. Acts as a platform for perinuclear positioning of the endosomal system by mediating ubiquitination of SQSTM1 through interaction with the ubiquitin conjugating enzyme UBE2J1. Ubiquitinated SQSTM1 attracts specific vesicle-associated adapters, forming a molecular bridge that restrains cognate vesicles in the perinuclear region and organizes the endosomal pathway for efficient cargo transport. Also acts as a regulator of type I interferon production in response to viral infection by mediating the formation of 'Lys-11'-linked polyubiquitin chains on TMEM173/STING, leading to stabilize TMEM173/STING. Also required to limit type I interferon response by promoting autophagic degradation of IRF3.</text>
</comment>
<dbReference type="Pfam" id="PF13920">
    <property type="entry name" value="zf-C3HC4_3"/>
    <property type="match status" value="1"/>
</dbReference>
<keyword evidence="23" id="KW-1185">Reference proteome</keyword>
<comment type="subcellular location">
    <subcellularLocation>
        <location evidence="2">Endoplasmic reticulum membrane</location>
        <topology evidence="2">Multi-pass membrane protein</topology>
    </subcellularLocation>
</comment>
<sequence length="393" mass="43142">MDVQPEPRRGLQLLRDLLRELLLLALDLNFLLCSWLVSALPWLLRAAAAACGDALALLRGCCAGTEGLPVLALRGRELAQRDRGAGLRCGKALGVGTGLLMHLGKVCLAGTRSLFTLLAALRDTLAGSVVGVSELLAAFLPHVSGRATAASIQLWQRCQLAFRLLCSATVAFTSIFFIGVYILELLLRIAFLIAFFSVIYCNQELLWVLKRQVLGCSRRLQPLLRQLCQVAVLPLHRAVTSQHWRRLADWILQVTDGSQAGRMMNQGRGQLDAGQVPQPRPALSCAGAGQRHQTLKEEPGTSGGRAARRQQLNAAAGNAEGTSGNNPWVLLKEQEERKKCVICQDQTKTVLLLPCRHLCLCQECTEVLLQQDVYQRNCPLCRQVILQTLNVYL</sequence>
<dbReference type="FunFam" id="3.30.40.10:FF:000387">
    <property type="entry name" value="RING finger protein 26"/>
    <property type="match status" value="1"/>
</dbReference>
<comment type="pathway">
    <text evidence="3">Protein modification; protein ubiquitination.</text>
</comment>
<evidence type="ECO:0000256" key="12">
    <source>
        <dbReference type="ARBA" id="ARBA00022989"/>
    </source>
</evidence>
<dbReference type="PANTHER" id="PTHR22696">
    <property type="entry name" value="E3 UBIQUITIN-PROTEIN LIGASE RNF26"/>
    <property type="match status" value="1"/>
</dbReference>
<feature type="compositionally biased region" description="Low complexity" evidence="19">
    <location>
        <begin position="309"/>
        <end position="319"/>
    </location>
</feature>
<comment type="catalytic activity">
    <reaction evidence="1">
        <text>S-ubiquitinyl-[E2 ubiquitin-conjugating enzyme]-L-cysteine + [acceptor protein]-L-lysine = [E2 ubiquitin-conjugating enzyme]-L-cysteine + N(6)-ubiquitinyl-[acceptor protein]-L-lysine.</text>
        <dbReference type="EC" id="2.3.2.27"/>
    </reaction>
</comment>
<evidence type="ECO:0000256" key="17">
    <source>
        <dbReference type="ARBA" id="ARBA00075536"/>
    </source>
</evidence>